<feature type="compositionally biased region" description="Polar residues" evidence="1">
    <location>
        <begin position="186"/>
        <end position="202"/>
    </location>
</feature>
<feature type="transmembrane region" description="Helical" evidence="2">
    <location>
        <begin position="311"/>
        <end position="329"/>
    </location>
</feature>
<reference evidence="3" key="1">
    <citation type="submission" date="2023-10" db="EMBL/GenBank/DDBJ databases">
        <authorList>
            <person name="Chen Y."/>
            <person name="Shah S."/>
            <person name="Dougan E. K."/>
            <person name="Thang M."/>
            <person name="Chan C."/>
        </authorList>
    </citation>
    <scope>NUCLEOTIDE SEQUENCE [LARGE SCALE GENOMIC DNA]</scope>
</reference>
<protein>
    <recommendedName>
        <fullName evidence="5">Solute carrier family 40 protein</fullName>
    </recommendedName>
</protein>
<evidence type="ECO:0000313" key="4">
    <source>
        <dbReference type="Proteomes" id="UP001189429"/>
    </source>
</evidence>
<proteinExistence type="predicted"/>
<feature type="region of interest" description="Disordered" evidence="1">
    <location>
        <begin position="163"/>
        <end position="202"/>
    </location>
</feature>
<organism evidence="3 4">
    <name type="scientific">Prorocentrum cordatum</name>
    <dbReference type="NCBI Taxonomy" id="2364126"/>
    <lineage>
        <taxon>Eukaryota</taxon>
        <taxon>Sar</taxon>
        <taxon>Alveolata</taxon>
        <taxon>Dinophyceae</taxon>
        <taxon>Prorocentrales</taxon>
        <taxon>Prorocentraceae</taxon>
        <taxon>Prorocentrum</taxon>
    </lineage>
</organism>
<keyword evidence="4" id="KW-1185">Reference proteome</keyword>
<sequence length="502" mass="53944">MLRVRTEQVRRPSLRCADALPDLSDRIMALGLQDEYDMFRERYLGWRRGKAQGAKGEPVSLQSAALPAAGPQDFGYWYPNLETWQWRRTISFWIGLTFFEGAVFYTMSSFLGMVSDLGDNAAPLTTGGLVWGKLHFIICTYLMVLGAMNVQAEDVSEAGKAIGDIESNTGHGPQAGVPNPREFGQTAEQENDGSTCSGTTASPKGAAAGGLEASSRFVLNPFAYRTAIARLRSSGAGPWPYVAALVYFTGCLSFGLGLLAELTCPDDVAAPLLDACFLLGSFQFVMGGLAECIENEVFTSLSITTAWTGSLLNFLAGLLLLLASVLAFIPAVPSFWASLGFGVGSALFVLGGSIQLVLWRDEQFGLTYMGVINKLGGSSGRPLVSSGADGAVSEEVSFSCTGLFFIHLFSVAAAISCYDFNMRLVDLMQHPSMEYFHRAVCDLTPAVILHMEIALRSAVVRTPPGAPYRQLFVLMRIVATFLVVNSGVSFIQLVLNPGATEA</sequence>
<feature type="transmembrane region" description="Helical" evidence="2">
    <location>
        <begin position="272"/>
        <end position="290"/>
    </location>
</feature>
<keyword evidence="2" id="KW-0472">Membrane</keyword>
<evidence type="ECO:0008006" key="5">
    <source>
        <dbReference type="Google" id="ProtNLM"/>
    </source>
</evidence>
<feature type="transmembrane region" description="Helical" evidence="2">
    <location>
        <begin position="471"/>
        <end position="495"/>
    </location>
</feature>
<dbReference type="Proteomes" id="UP001189429">
    <property type="component" value="Unassembled WGS sequence"/>
</dbReference>
<feature type="transmembrane region" description="Helical" evidence="2">
    <location>
        <begin position="239"/>
        <end position="260"/>
    </location>
</feature>
<dbReference type="EMBL" id="CAUYUJ010014815">
    <property type="protein sequence ID" value="CAK0846304.1"/>
    <property type="molecule type" value="Genomic_DNA"/>
</dbReference>
<comment type="caution">
    <text evidence="3">The sequence shown here is derived from an EMBL/GenBank/DDBJ whole genome shotgun (WGS) entry which is preliminary data.</text>
</comment>
<gene>
    <name evidence="3" type="ORF">PCOR1329_LOCUS39854</name>
</gene>
<evidence type="ECO:0000313" key="3">
    <source>
        <dbReference type="EMBL" id="CAK0846304.1"/>
    </source>
</evidence>
<keyword evidence="2" id="KW-0812">Transmembrane</keyword>
<feature type="transmembrane region" description="Helical" evidence="2">
    <location>
        <begin position="134"/>
        <end position="152"/>
    </location>
</feature>
<keyword evidence="2" id="KW-1133">Transmembrane helix</keyword>
<accession>A0ABN9TKC5</accession>
<evidence type="ECO:0000256" key="1">
    <source>
        <dbReference type="SAM" id="MobiDB-lite"/>
    </source>
</evidence>
<name>A0ABN9TKC5_9DINO</name>
<feature type="transmembrane region" description="Helical" evidence="2">
    <location>
        <begin position="90"/>
        <end position="114"/>
    </location>
</feature>
<feature type="transmembrane region" description="Helical" evidence="2">
    <location>
        <begin position="335"/>
        <end position="359"/>
    </location>
</feature>
<evidence type="ECO:0000256" key="2">
    <source>
        <dbReference type="SAM" id="Phobius"/>
    </source>
</evidence>